<gene>
    <name evidence="15" type="ORF">A6A20_07010</name>
</gene>
<dbReference type="SUPFAM" id="SSF56935">
    <property type="entry name" value="Porins"/>
    <property type="match status" value="1"/>
</dbReference>
<dbReference type="Pfam" id="PF07715">
    <property type="entry name" value="Plug"/>
    <property type="match status" value="1"/>
</dbReference>
<evidence type="ECO:0000256" key="11">
    <source>
        <dbReference type="RuleBase" id="RU003357"/>
    </source>
</evidence>
<feature type="domain" description="TonB-dependent receptor plug" evidence="14">
    <location>
        <begin position="43"/>
        <end position="158"/>
    </location>
</feature>
<dbReference type="GO" id="GO:0038023">
    <property type="term" value="F:signaling receptor activity"/>
    <property type="evidence" value="ECO:0007669"/>
    <property type="project" value="InterPro"/>
</dbReference>
<evidence type="ECO:0000256" key="1">
    <source>
        <dbReference type="ARBA" id="ARBA00004571"/>
    </source>
</evidence>
<dbReference type="Proteomes" id="UP001155500">
    <property type="component" value="Unassembled WGS sequence"/>
</dbReference>
<dbReference type="GO" id="GO:0009279">
    <property type="term" value="C:cell outer membrane"/>
    <property type="evidence" value="ECO:0007669"/>
    <property type="project" value="UniProtKB-SubCell"/>
</dbReference>
<dbReference type="PROSITE" id="PS52016">
    <property type="entry name" value="TONB_DEPENDENT_REC_3"/>
    <property type="match status" value="1"/>
</dbReference>
<keyword evidence="9 10" id="KW-0998">Cell outer membrane</keyword>
<feature type="signal peptide" evidence="12">
    <location>
        <begin position="1"/>
        <end position="22"/>
    </location>
</feature>
<dbReference type="PANTHER" id="PTHR30069:SF8">
    <property type="entry name" value="TONB-DEPENDENT SIDEROPHORE RECEPTOR PROTEIN"/>
    <property type="match status" value="1"/>
</dbReference>
<keyword evidence="8 15" id="KW-0675">Receptor</keyword>
<dbReference type="InterPro" id="IPR058134">
    <property type="entry name" value="PirA/FepA/PfeA"/>
</dbReference>
<dbReference type="InterPro" id="IPR039426">
    <property type="entry name" value="TonB-dep_rcpt-like"/>
</dbReference>
<dbReference type="InterPro" id="IPR010105">
    <property type="entry name" value="TonB_sidphr_rcpt"/>
</dbReference>
<dbReference type="NCBIfam" id="NF010048">
    <property type="entry name" value="PRK13524.1"/>
    <property type="match status" value="1"/>
</dbReference>
<dbReference type="NCBIfam" id="NF010051">
    <property type="entry name" value="PRK13528.1"/>
    <property type="match status" value="1"/>
</dbReference>
<dbReference type="InterPro" id="IPR012910">
    <property type="entry name" value="Plug_dom"/>
</dbReference>
<feature type="chain" id="PRO_5040968002" evidence="12">
    <location>
        <begin position="23"/>
        <end position="737"/>
    </location>
</feature>
<keyword evidence="6 11" id="KW-0798">TonB box</keyword>
<evidence type="ECO:0000256" key="5">
    <source>
        <dbReference type="ARBA" id="ARBA00022692"/>
    </source>
</evidence>
<evidence type="ECO:0000256" key="10">
    <source>
        <dbReference type="PROSITE-ProRule" id="PRU01360"/>
    </source>
</evidence>
<evidence type="ECO:0000256" key="3">
    <source>
        <dbReference type="ARBA" id="ARBA00022448"/>
    </source>
</evidence>
<organism evidence="15 16">
    <name type="scientific">Volucribacter amazonae</name>
    <dbReference type="NCBI Taxonomy" id="256731"/>
    <lineage>
        <taxon>Bacteria</taxon>
        <taxon>Pseudomonadati</taxon>
        <taxon>Pseudomonadota</taxon>
        <taxon>Gammaproteobacteria</taxon>
        <taxon>Pasteurellales</taxon>
        <taxon>Pasteurellaceae</taxon>
        <taxon>Volucribacter</taxon>
    </lineage>
</organism>
<comment type="caution">
    <text evidence="15">The sequence shown here is derived from an EMBL/GenBank/DDBJ whole genome shotgun (WGS) entry which is preliminary data.</text>
</comment>
<evidence type="ECO:0000313" key="15">
    <source>
        <dbReference type="EMBL" id="MDG6895375.1"/>
    </source>
</evidence>
<evidence type="ECO:0000259" key="13">
    <source>
        <dbReference type="Pfam" id="PF00593"/>
    </source>
</evidence>
<dbReference type="RefSeq" id="WP_279572786.1">
    <property type="nucleotide sequence ID" value="NZ_LWID01000001.1"/>
</dbReference>
<name>A0A9X4PHM9_9PAST</name>
<sequence length="737" mass="81610">MKFTKSKLSMAIIIAMTPFAYAEENLQLEEITVTAEQQLKQSLGVSQLPAQEIEKVAVVNDVSDLVRKMPGVNLTGNTATGQRGNARQIDIRGMGPENTLILVDGRPITSRNSVRYSWRGQRDTRGDSNWVPVEDIESIEVLRGPAAARYGSGSMGGVVNIITKKANNEFKGSITYYTNQPEDSKEGATNRVGFNLSGPLAQDKLYFRLYGNWNKTQADALDINPSSTTVATRNGRTTTTIYRPAGREGVRNKDIAGQLSWKIDPRQRVDLDISYSRQGNIFAGDTQNSSYTVEDGRASTITGLYGAETNRMYRQSYAVTHNGDWGWGTTKFVAQFDRTTNSRLNEALAGGPEGSILASTNNNYGFSDSVLKTSRLAFETSIPFSVAVPNVITLGAEFNHDSLDDPASMTGQSSAANFSRFSGVNRGKQSQDSFSAFIEDNILISDKVNLIPAVRFDHNNRSGSKFSPALNAFYYITDNLTLKGGIAQAYKAPNLYQSTEGYLLYTRGNGCPLQSVSSITSCYLMGNSNLKPETSWNKEIGLEYNYADWKASLAYFHNDYRNKIAAGTTILETVNGHNLLQWENIPKAVVSGIEGNLTIPLIDDVLTWTNNFTYMIESKDKSTGNPLSIIPKYTINTFLDWQITEQWDAQLNATFYGRQKPRQYAENNIENNNGLSSRVVGSYTLVGLNTGYQFNKNLSIRLGISNLFNKKLYRENDGASTYNEPGRAYYGRVTISF</sequence>
<dbReference type="PANTHER" id="PTHR30069">
    <property type="entry name" value="TONB-DEPENDENT OUTER MEMBRANE RECEPTOR"/>
    <property type="match status" value="1"/>
</dbReference>
<keyword evidence="3 10" id="KW-0813">Transport</keyword>
<keyword evidence="7 10" id="KW-0472">Membrane</keyword>
<evidence type="ECO:0000256" key="4">
    <source>
        <dbReference type="ARBA" id="ARBA00022452"/>
    </source>
</evidence>
<dbReference type="InterPro" id="IPR000531">
    <property type="entry name" value="Beta-barrel_TonB"/>
</dbReference>
<comment type="subcellular location">
    <subcellularLocation>
        <location evidence="1 10">Cell outer membrane</location>
        <topology evidence="1 10">Multi-pass membrane protein</topology>
    </subcellularLocation>
</comment>
<comment type="similarity">
    <text evidence="2 10 11">Belongs to the TonB-dependent receptor family.</text>
</comment>
<dbReference type="AlphaFoldDB" id="A0A9X4PHM9"/>
<keyword evidence="4 10" id="KW-1134">Transmembrane beta strand</keyword>
<evidence type="ECO:0000313" key="16">
    <source>
        <dbReference type="Proteomes" id="UP001155500"/>
    </source>
</evidence>
<reference evidence="15" key="1">
    <citation type="submission" date="2016-03" db="EMBL/GenBank/DDBJ databases">
        <title>Co-evolution between Pasteurellaceae and their hosts.</title>
        <authorList>
            <person name="Hansen M.J."/>
            <person name="Bojesen A.M."/>
            <person name="Planet P."/>
        </authorList>
    </citation>
    <scope>NUCLEOTIDE SEQUENCE</scope>
    <source>
        <strain evidence="15">146/S8/89</strain>
    </source>
</reference>
<feature type="domain" description="TonB-dependent receptor-like beta-barrel" evidence="13">
    <location>
        <begin position="262"/>
        <end position="707"/>
    </location>
</feature>
<dbReference type="GO" id="GO:0015344">
    <property type="term" value="F:siderophore uptake transmembrane transporter activity"/>
    <property type="evidence" value="ECO:0007669"/>
    <property type="project" value="TreeGrafter"/>
</dbReference>
<dbReference type="GO" id="GO:0044718">
    <property type="term" value="P:siderophore transmembrane transport"/>
    <property type="evidence" value="ECO:0007669"/>
    <property type="project" value="TreeGrafter"/>
</dbReference>
<dbReference type="InterPro" id="IPR037066">
    <property type="entry name" value="Plug_dom_sf"/>
</dbReference>
<evidence type="ECO:0000256" key="9">
    <source>
        <dbReference type="ARBA" id="ARBA00023237"/>
    </source>
</evidence>
<dbReference type="CDD" id="cd01347">
    <property type="entry name" value="ligand_gated_channel"/>
    <property type="match status" value="1"/>
</dbReference>
<keyword evidence="12" id="KW-0732">Signal</keyword>
<dbReference type="Gene3D" id="2.40.170.20">
    <property type="entry name" value="TonB-dependent receptor, beta-barrel domain"/>
    <property type="match status" value="1"/>
</dbReference>
<dbReference type="NCBIfam" id="TIGR01783">
    <property type="entry name" value="TonB-siderophor"/>
    <property type="match status" value="1"/>
</dbReference>
<dbReference type="Pfam" id="PF00593">
    <property type="entry name" value="TonB_dep_Rec_b-barrel"/>
    <property type="match status" value="1"/>
</dbReference>
<keyword evidence="16" id="KW-1185">Reference proteome</keyword>
<dbReference type="Gene3D" id="2.170.130.10">
    <property type="entry name" value="TonB-dependent receptor, plug domain"/>
    <property type="match status" value="1"/>
</dbReference>
<accession>A0A9X4PHM9</accession>
<keyword evidence="5 10" id="KW-0812">Transmembrane</keyword>
<protein>
    <submittedName>
        <fullName evidence="15">Outer membrane receptor protein</fullName>
    </submittedName>
</protein>
<dbReference type="InterPro" id="IPR036942">
    <property type="entry name" value="Beta-barrel_TonB_sf"/>
</dbReference>
<dbReference type="EMBL" id="LWID01000001">
    <property type="protein sequence ID" value="MDG6895375.1"/>
    <property type="molecule type" value="Genomic_DNA"/>
</dbReference>
<evidence type="ECO:0000256" key="6">
    <source>
        <dbReference type="ARBA" id="ARBA00023077"/>
    </source>
</evidence>
<evidence type="ECO:0000256" key="8">
    <source>
        <dbReference type="ARBA" id="ARBA00023170"/>
    </source>
</evidence>
<evidence type="ECO:0000256" key="2">
    <source>
        <dbReference type="ARBA" id="ARBA00009810"/>
    </source>
</evidence>
<evidence type="ECO:0000256" key="7">
    <source>
        <dbReference type="ARBA" id="ARBA00023136"/>
    </source>
</evidence>
<evidence type="ECO:0000259" key="14">
    <source>
        <dbReference type="Pfam" id="PF07715"/>
    </source>
</evidence>
<evidence type="ECO:0000256" key="12">
    <source>
        <dbReference type="SAM" id="SignalP"/>
    </source>
</evidence>
<proteinExistence type="inferred from homology"/>